<protein>
    <submittedName>
        <fullName evidence="1">Uncharacterized protein</fullName>
    </submittedName>
</protein>
<comment type="caution">
    <text evidence="1">The sequence shown here is derived from an EMBL/GenBank/DDBJ whole genome shotgun (WGS) entry which is preliminary data.</text>
</comment>
<accession>A0A9Q1F4B7</accession>
<dbReference type="EMBL" id="JAINUF010000009">
    <property type="protein sequence ID" value="KAJ8350651.1"/>
    <property type="molecule type" value="Genomic_DNA"/>
</dbReference>
<organism evidence="1 2">
    <name type="scientific">Synaphobranchus kaupii</name>
    <name type="common">Kaup's arrowtooth eel</name>
    <dbReference type="NCBI Taxonomy" id="118154"/>
    <lineage>
        <taxon>Eukaryota</taxon>
        <taxon>Metazoa</taxon>
        <taxon>Chordata</taxon>
        <taxon>Craniata</taxon>
        <taxon>Vertebrata</taxon>
        <taxon>Euteleostomi</taxon>
        <taxon>Actinopterygii</taxon>
        <taxon>Neopterygii</taxon>
        <taxon>Teleostei</taxon>
        <taxon>Anguilliformes</taxon>
        <taxon>Synaphobranchidae</taxon>
        <taxon>Synaphobranchus</taxon>
    </lineage>
</organism>
<keyword evidence="2" id="KW-1185">Reference proteome</keyword>
<sequence length="97" mass="9904">MGDAVMSASGDVTSGLAKNCALGAHRDSYLNQLLIHTSPRSHWSACSGSVNAESCDDVTLISGAPNAPSSAAHFQGLIQPPAPCGCTPPLDRRNASL</sequence>
<name>A0A9Q1F4B7_SYNKA</name>
<reference evidence="1" key="1">
    <citation type="journal article" date="2023" name="Science">
        <title>Genome structures resolve the early diversification of teleost fishes.</title>
        <authorList>
            <person name="Parey E."/>
            <person name="Louis A."/>
            <person name="Montfort J."/>
            <person name="Bouchez O."/>
            <person name="Roques C."/>
            <person name="Iampietro C."/>
            <person name="Lluch J."/>
            <person name="Castinel A."/>
            <person name="Donnadieu C."/>
            <person name="Desvignes T."/>
            <person name="Floi Bucao C."/>
            <person name="Jouanno E."/>
            <person name="Wen M."/>
            <person name="Mejri S."/>
            <person name="Dirks R."/>
            <person name="Jansen H."/>
            <person name="Henkel C."/>
            <person name="Chen W.J."/>
            <person name="Zahm M."/>
            <person name="Cabau C."/>
            <person name="Klopp C."/>
            <person name="Thompson A.W."/>
            <person name="Robinson-Rechavi M."/>
            <person name="Braasch I."/>
            <person name="Lecointre G."/>
            <person name="Bobe J."/>
            <person name="Postlethwait J.H."/>
            <person name="Berthelot C."/>
            <person name="Roest Crollius H."/>
            <person name="Guiguen Y."/>
        </authorList>
    </citation>
    <scope>NUCLEOTIDE SEQUENCE</scope>
    <source>
        <strain evidence="1">WJC10195</strain>
    </source>
</reference>
<dbReference type="AlphaFoldDB" id="A0A9Q1F4B7"/>
<proteinExistence type="predicted"/>
<dbReference type="Proteomes" id="UP001152622">
    <property type="component" value="Chromosome 9"/>
</dbReference>
<gene>
    <name evidence="1" type="ORF">SKAU_G00257810</name>
</gene>
<evidence type="ECO:0000313" key="2">
    <source>
        <dbReference type="Proteomes" id="UP001152622"/>
    </source>
</evidence>
<evidence type="ECO:0000313" key="1">
    <source>
        <dbReference type="EMBL" id="KAJ8350651.1"/>
    </source>
</evidence>